<organism evidence="8 9">
    <name type="scientific">Phaeomoniella chlamydospora</name>
    <name type="common">Phaeoacremonium chlamydosporum</name>
    <dbReference type="NCBI Taxonomy" id="158046"/>
    <lineage>
        <taxon>Eukaryota</taxon>
        <taxon>Fungi</taxon>
        <taxon>Dikarya</taxon>
        <taxon>Ascomycota</taxon>
        <taxon>Pezizomycotina</taxon>
        <taxon>Eurotiomycetes</taxon>
        <taxon>Chaetothyriomycetidae</taxon>
        <taxon>Phaeomoniellales</taxon>
        <taxon>Phaeomoniellaceae</taxon>
        <taxon>Phaeomoniella</taxon>
    </lineage>
</organism>
<proteinExistence type="predicted"/>
<comment type="subcellular location">
    <subcellularLocation>
        <location evidence="1">Golgi apparatus</location>
    </subcellularLocation>
</comment>
<evidence type="ECO:0000256" key="5">
    <source>
        <dbReference type="SAM" id="MobiDB-lite"/>
    </source>
</evidence>
<keyword evidence="3 4" id="KW-0175">Coiled coil</keyword>
<protein>
    <submittedName>
        <fullName evidence="8">Putative intracellular protein transporter</fullName>
    </submittedName>
</protein>
<evidence type="ECO:0000256" key="2">
    <source>
        <dbReference type="ARBA" id="ARBA00023034"/>
    </source>
</evidence>
<feature type="coiled-coil region" evidence="4">
    <location>
        <begin position="691"/>
        <end position="883"/>
    </location>
</feature>
<dbReference type="Pfam" id="PF04871">
    <property type="entry name" value="Uso1_p115_C"/>
    <property type="match status" value="1"/>
</dbReference>
<gene>
    <name evidence="8" type="ORF">UCRPC4_g05732</name>
</gene>
<comment type="caution">
    <text evidence="8">The sequence shown here is derived from an EMBL/GenBank/DDBJ whole genome shotgun (WGS) entry which is preliminary data.</text>
</comment>
<dbReference type="GO" id="GO:0048280">
    <property type="term" value="P:vesicle fusion with Golgi apparatus"/>
    <property type="evidence" value="ECO:0007669"/>
    <property type="project" value="InterPro"/>
</dbReference>
<dbReference type="FunFam" id="1.25.10.10:FF:000296">
    <property type="entry name" value="Related to transport protein USO1"/>
    <property type="match status" value="1"/>
</dbReference>
<name>A0A0G2FZ30_PHACM</name>
<dbReference type="Gene3D" id="1.25.10.10">
    <property type="entry name" value="Leucine-rich Repeat Variant"/>
    <property type="match status" value="1"/>
</dbReference>
<feature type="compositionally biased region" description="Basic and acidic residues" evidence="5">
    <location>
        <begin position="899"/>
        <end position="909"/>
    </location>
</feature>
<evidence type="ECO:0000259" key="6">
    <source>
        <dbReference type="Pfam" id="PF04869"/>
    </source>
</evidence>
<dbReference type="InterPro" id="IPR016024">
    <property type="entry name" value="ARM-type_fold"/>
</dbReference>
<dbReference type="GO" id="GO:0005795">
    <property type="term" value="C:Golgi stack"/>
    <property type="evidence" value="ECO:0007669"/>
    <property type="project" value="TreeGrafter"/>
</dbReference>
<evidence type="ECO:0000256" key="3">
    <source>
        <dbReference type="ARBA" id="ARBA00023054"/>
    </source>
</evidence>
<dbReference type="GO" id="GO:0005783">
    <property type="term" value="C:endoplasmic reticulum"/>
    <property type="evidence" value="ECO:0007669"/>
    <property type="project" value="TreeGrafter"/>
</dbReference>
<dbReference type="GO" id="GO:0006888">
    <property type="term" value="P:endoplasmic reticulum to Golgi vesicle-mediated transport"/>
    <property type="evidence" value="ECO:0007669"/>
    <property type="project" value="TreeGrafter"/>
</dbReference>
<reference evidence="8 9" key="1">
    <citation type="submission" date="2015-05" db="EMBL/GenBank/DDBJ databases">
        <title>Distinctive expansion of gene families associated with plant cell wall degradation and secondary metabolism in the genomes of grapevine trunk pathogens.</title>
        <authorList>
            <person name="Lawrence D.P."/>
            <person name="Travadon R."/>
            <person name="Rolshausen P.E."/>
            <person name="Baumgartner K."/>
        </authorList>
    </citation>
    <scope>NUCLEOTIDE SEQUENCE [LARGE SCALE GENOMIC DNA]</scope>
    <source>
        <strain evidence="8">UCRPC4</strain>
    </source>
</reference>
<evidence type="ECO:0000259" key="7">
    <source>
        <dbReference type="Pfam" id="PF04871"/>
    </source>
</evidence>
<dbReference type="Gene3D" id="1.20.5.170">
    <property type="match status" value="1"/>
</dbReference>
<dbReference type="InterPro" id="IPR024095">
    <property type="entry name" value="Vesicle_P115"/>
</dbReference>
<keyword evidence="9" id="KW-1185">Reference proteome</keyword>
<dbReference type="GO" id="GO:0006886">
    <property type="term" value="P:intracellular protein transport"/>
    <property type="evidence" value="ECO:0007669"/>
    <property type="project" value="InterPro"/>
</dbReference>
<feature type="domain" description="Vesicle tethering protein Uso1/P115-like head" evidence="6">
    <location>
        <begin position="341"/>
        <end position="653"/>
    </location>
</feature>
<dbReference type="PANTHER" id="PTHR10013:SF0">
    <property type="entry name" value="GENERAL VESICULAR TRANSPORT FACTOR P115"/>
    <property type="match status" value="1"/>
</dbReference>
<dbReference type="InterPro" id="IPR006953">
    <property type="entry name" value="Vesicle_Uso1_P115_head"/>
</dbReference>
<dbReference type="Pfam" id="PF04869">
    <property type="entry name" value="Uso1_p115_head"/>
    <property type="match status" value="1"/>
</dbReference>
<evidence type="ECO:0000256" key="4">
    <source>
        <dbReference type="SAM" id="Coils"/>
    </source>
</evidence>
<dbReference type="OrthoDB" id="198977at2759"/>
<sequence>MLRILESQAPAKQTATDTIATLCSRLQSATLLEDRRASILGLRSFAKQYPASVASGALRELITSLSRDADDPDTVKVVLETLLMLFSPDTNSAEASEEIALWLADEFSMRQDNIVVLLDLLDTKDFYSRLYALQLLSQISGARAERTQDTIFSAPLGLSRLVAILDDKREAIRNEGLLLLVALTPSSAELQKVVAFENAFDRIFSLIEVEGGLTRGTVVVQDCLSLLANLLRLNLSNQSFFRETGCISKLARLLADALKDANSPEGVPEWALGQRDMNVWGLLGILQLFLTPGSVGTSANQNTFWQTTILLQMLNLAFSPQFVPGLKAKALLTCADIIRGNASLQEKFGDLDVQNNSKLSHPTSKLTNGHASPKRWPKTNVIEALLNTTLEAAPSSWLDLRLAACECIKAFFAGHSGIRSHVLRRAIEGHKGGSDSIPNILTVLIDADGSTPAHIYQKWFAAVLLLHLIFEDHEAKAIALAVSEGDASEGEEVVTCIQALASNLSLFIQKAEDERILIGYLMLLCGWTFEDPDAVNDFLGEASNLQSLLQCAKTGRAVTPLVPGLCALLLGIVYEFSSKDSPVPRSTIHNILISGLGREQYMDRLKNLRQDLRMRDFEVLPQTSLGEGDAYVVFDKVFVDFFKDNFSRILRAVDRDPGLEISVIKNGVEKGVSRELVDSLRSQLDDRTSFLTSLQSELLANQRQLEQEKLDHQKTRESSTVELSRVNQINEALQRNHENELQRLEEAHSTSRNDMLRQHQEQLRTIDAELKQFAAEKEKKAAKVRERNEAEIVELKSNVDQLQSELQKTRKDHLQDLQTAHDEYREKEAQLQEKVKRAEERLEEAVGKLHETQDIIKGLEGQVDTLKKELDKKESARKGVQTELDDLLIVFGDLEGKRAQDKKRLKDLGEAVSEGGDETDDEDEDDDEEEDGEVDDDID</sequence>
<reference evidence="8 9" key="2">
    <citation type="submission" date="2015-05" db="EMBL/GenBank/DDBJ databases">
        <authorList>
            <person name="Morales-Cruz A."/>
            <person name="Amrine K.C."/>
            <person name="Cantu D."/>
        </authorList>
    </citation>
    <scope>NUCLEOTIDE SEQUENCE [LARGE SCALE GENOMIC DNA]</scope>
    <source>
        <strain evidence="8">UCRPC4</strain>
    </source>
</reference>
<dbReference type="PANTHER" id="PTHR10013">
    <property type="entry name" value="GENERAL VESICULAR TRANSPORT FACTOR P115"/>
    <property type="match status" value="1"/>
</dbReference>
<dbReference type="GO" id="GO:0048211">
    <property type="term" value="P:Golgi vesicle docking"/>
    <property type="evidence" value="ECO:0007669"/>
    <property type="project" value="TreeGrafter"/>
</dbReference>
<keyword evidence="2" id="KW-0333">Golgi apparatus</keyword>
<dbReference type="AlphaFoldDB" id="A0A0G2FZ30"/>
<feature type="domain" description="Uso1/p115-like vesicle tethering protein C-terminal" evidence="7">
    <location>
        <begin position="817"/>
        <end position="928"/>
    </location>
</feature>
<accession>A0A0G2FZ30</accession>
<dbReference type="InterPro" id="IPR011989">
    <property type="entry name" value="ARM-like"/>
</dbReference>
<dbReference type="InterPro" id="IPR006955">
    <property type="entry name" value="Uso1_p115_C"/>
</dbReference>
<evidence type="ECO:0000256" key="1">
    <source>
        <dbReference type="ARBA" id="ARBA00004555"/>
    </source>
</evidence>
<dbReference type="GO" id="GO:0012507">
    <property type="term" value="C:ER to Golgi transport vesicle membrane"/>
    <property type="evidence" value="ECO:0007669"/>
    <property type="project" value="TreeGrafter"/>
</dbReference>
<evidence type="ECO:0000313" key="9">
    <source>
        <dbReference type="Proteomes" id="UP000053317"/>
    </source>
</evidence>
<dbReference type="EMBL" id="LCWF01000150">
    <property type="protein sequence ID" value="KKY17008.1"/>
    <property type="molecule type" value="Genomic_DNA"/>
</dbReference>
<dbReference type="SUPFAM" id="SSF48371">
    <property type="entry name" value="ARM repeat"/>
    <property type="match status" value="1"/>
</dbReference>
<feature type="region of interest" description="Disordered" evidence="5">
    <location>
        <begin position="899"/>
        <end position="939"/>
    </location>
</feature>
<evidence type="ECO:0000313" key="8">
    <source>
        <dbReference type="EMBL" id="KKY17008.1"/>
    </source>
</evidence>
<dbReference type="SUPFAM" id="SSF57997">
    <property type="entry name" value="Tropomyosin"/>
    <property type="match status" value="1"/>
</dbReference>
<feature type="compositionally biased region" description="Acidic residues" evidence="5">
    <location>
        <begin position="915"/>
        <end position="939"/>
    </location>
</feature>
<dbReference type="GO" id="GO:0000139">
    <property type="term" value="C:Golgi membrane"/>
    <property type="evidence" value="ECO:0007669"/>
    <property type="project" value="InterPro"/>
</dbReference>
<dbReference type="Proteomes" id="UP000053317">
    <property type="component" value="Unassembled WGS sequence"/>
</dbReference>